<comment type="caution">
    <text evidence="1">The sequence shown here is derived from an EMBL/GenBank/DDBJ whole genome shotgun (WGS) entry which is preliminary data.</text>
</comment>
<gene>
    <name evidence="1" type="ORF">NUW58_g9858</name>
</gene>
<keyword evidence="2" id="KW-1185">Reference proteome</keyword>
<evidence type="ECO:0000313" key="1">
    <source>
        <dbReference type="EMBL" id="KAJ2969907.1"/>
    </source>
</evidence>
<sequence>MYNYILPQLQMLTSQFVTQFGANWTQMLLTNNTFSSVVLAKAPAVVNPAVMPLKIDLRPFEPAIATPAVTIGLIYLIIVAFFSFSFFLPIHNKYVQPQGHPPLHFWQLIIWRWLATLVLYFFVSLTYSLVSLAFGVPFWGSPESATEVAINATAYGRGSFVVYWMVNFIGMVALGIACENAAMVLGQPWTALWLIFWVITNVATSFYTLELAPSFFAWGRAWPLHHIVQASRHIIFDLKSDIGLNFGVLFVWAIVNTVLFPFCCYFMRWRTEHEQREAAKAKDRYVVRTPEGEDEFPKPVGEKQPKMNRGLMRGI</sequence>
<accession>A0ACC1MSA2</accession>
<organism evidence="1 2">
    <name type="scientific">Xylaria curta</name>
    <dbReference type="NCBI Taxonomy" id="42375"/>
    <lineage>
        <taxon>Eukaryota</taxon>
        <taxon>Fungi</taxon>
        <taxon>Dikarya</taxon>
        <taxon>Ascomycota</taxon>
        <taxon>Pezizomycotina</taxon>
        <taxon>Sordariomycetes</taxon>
        <taxon>Xylariomycetidae</taxon>
        <taxon>Xylariales</taxon>
        <taxon>Xylariaceae</taxon>
        <taxon>Xylaria</taxon>
    </lineage>
</organism>
<dbReference type="EMBL" id="JAPDGR010003857">
    <property type="protein sequence ID" value="KAJ2969907.1"/>
    <property type="molecule type" value="Genomic_DNA"/>
</dbReference>
<dbReference type="Proteomes" id="UP001143856">
    <property type="component" value="Unassembled WGS sequence"/>
</dbReference>
<protein>
    <submittedName>
        <fullName evidence="1">Uncharacterized protein</fullName>
    </submittedName>
</protein>
<evidence type="ECO:0000313" key="2">
    <source>
        <dbReference type="Proteomes" id="UP001143856"/>
    </source>
</evidence>
<proteinExistence type="predicted"/>
<reference evidence="1" key="1">
    <citation type="submission" date="2022-10" db="EMBL/GenBank/DDBJ databases">
        <title>Genome Sequence of Xylaria curta.</title>
        <authorList>
            <person name="Buettner E."/>
        </authorList>
    </citation>
    <scope>NUCLEOTIDE SEQUENCE</scope>
    <source>
        <strain evidence="1">Babe10</strain>
    </source>
</reference>
<name>A0ACC1MSA2_9PEZI</name>